<dbReference type="PANTHER" id="PTHR30093">
    <property type="entry name" value="GENERAL SECRETION PATHWAY PROTEIN G"/>
    <property type="match status" value="1"/>
</dbReference>
<dbReference type="Proteomes" id="UP001597337">
    <property type="component" value="Unassembled WGS sequence"/>
</dbReference>
<dbReference type="InterPro" id="IPR045584">
    <property type="entry name" value="Pilin-like"/>
</dbReference>
<name>A0ABW4Y3U7_9GAMM</name>
<dbReference type="Pfam" id="PF07963">
    <property type="entry name" value="N_methyl"/>
    <property type="match status" value="1"/>
</dbReference>
<evidence type="ECO:0000256" key="1">
    <source>
        <dbReference type="ARBA" id="ARBA00022481"/>
    </source>
</evidence>
<dbReference type="RefSeq" id="WP_386023092.1">
    <property type="nucleotide sequence ID" value="NZ_JBHUHX010000006.1"/>
</dbReference>
<proteinExistence type="predicted"/>
<comment type="caution">
    <text evidence="3">The sequence shown here is derived from an EMBL/GenBank/DDBJ whole genome shotgun (WGS) entry which is preliminary data.</text>
</comment>
<sequence length="154" mass="17237">MRNRLLGFTLIELMITVAIIAILATIAYPSYREHLQRSRRTVGESALTEIASKMEAYRFRNKTYTQNLGDLGYATSGNNAWNTFPTEASSTENYYRVQVVAATTDCPIASCFLLLAAPQNSQASDLWQFRLWSTGRKQSREGTSGSWGSGWANH</sequence>
<dbReference type="EMBL" id="JBHUHX010000006">
    <property type="protein sequence ID" value="MFD2110836.1"/>
    <property type="molecule type" value="Genomic_DNA"/>
</dbReference>
<accession>A0ABW4Y3U7</accession>
<keyword evidence="2" id="KW-1133">Transmembrane helix</keyword>
<dbReference type="InterPro" id="IPR000983">
    <property type="entry name" value="Bac_GSPG_pilin"/>
</dbReference>
<keyword evidence="2" id="KW-0812">Transmembrane</keyword>
<dbReference type="PANTHER" id="PTHR30093:SF47">
    <property type="entry name" value="TYPE IV PILUS NON-CORE MINOR PILIN PILE"/>
    <property type="match status" value="1"/>
</dbReference>
<dbReference type="SUPFAM" id="SSF54523">
    <property type="entry name" value="Pili subunits"/>
    <property type="match status" value="1"/>
</dbReference>
<keyword evidence="1" id="KW-0488">Methylation</keyword>
<gene>
    <name evidence="3" type="ORF">ACFSJC_03160</name>
</gene>
<dbReference type="InterPro" id="IPR031982">
    <property type="entry name" value="PilE-like"/>
</dbReference>
<organism evidence="3 4">
    <name type="scientific">Thiorhodococcus fuscus</name>
    <dbReference type="NCBI Taxonomy" id="527200"/>
    <lineage>
        <taxon>Bacteria</taxon>
        <taxon>Pseudomonadati</taxon>
        <taxon>Pseudomonadota</taxon>
        <taxon>Gammaproteobacteria</taxon>
        <taxon>Chromatiales</taxon>
        <taxon>Chromatiaceae</taxon>
        <taxon>Thiorhodococcus</taxon>
    </lineage>
</organism>
<dbReference type="NCBIfam" id="TIGR02532">
    <property type="entry name" value="IV_pilin_GFxxxE"/>
    <property type="match status" value="1"/>
</dbReference>
<feature type="transmembrane region" description="Helical" evidence="2">
    <location>
        <begin position="6"/>
        <end position="31"/>
    </location>
</feature>
<evidence type="ECO:0000313" key="4">
    <source>
        <dbReference type="Proteomes" id="UP001597337"/>
    </source>
</evidence>
<evidence type="ECO:0000256" key="2">
    <source>
        <dbReference type="SAM" id="Phobius"/>
    </source>
</evidence>
<protein>
    <submittedName>
        <fullName evidence="3">Type IV pilin protein</fullName>
    </submittedName>
</protein>
<keyword evidence="2" id="KW-0472">Membrane</keyword>
<dbReference type="Pfam" id="PF16732">
    <property type="entry name" value="ComP_DUS"/>
    <property type="match status" value="1"/>
</dbReference>
<dbReference type="InterPro" id="IPR012902">
    <property type="entry name" value="N_methyl_site"/>
</dbReference>
<dbReference type="PRINTS" id="PR00813">
    <property type="entry name" value="BCTERIALGSPG"/>
</dbReference>
<dbReference type="Gene3D" id="3.30.700.10">
    <property type="entry name" value="Glycoprotein, Type 4 Pilin"/>
    <property type="match status" value="1"/>
</dbReference>
<keyword evidence="4" id="KW-1185">Reference proteome</keyword>
<evidence type="ECO:0000313" key="3">
    <source>
        <dbReference type="EMBL" id="MFD2110836.1"/>
    </source>
</evidence>
<reference evidence="4" key="1">
    <citation type="journal article" date="2019" name="Int. J. Syst. Evol. Microbiol.">
        <title>The Global Catalogue of Microorganisms (GCM) 10K type strain sequencing project: providing services to taxonomists for standard genome sequencing and annotation.</title>
        <authorList>
            <consortium name="The Broad Institute Genomics Platform"/>
            <consortium name="The Broad Institute Genome Sequencing Center for Infectious Disease"/>
            <person name="Wu L."/>
            <person name="Ma J."/>
        </authorList>
    </citation>
    <scope>NUCLEOTIDE SEQUENCE [LARGE SCALE GENOMIC DNA]</scope>
    <source>
        <strain evidence="4">KACC 12597</strain>
    </source>
</reference>